<keyword evidence="3" id="KW-1185">Reference proteome</keyword>
<keyword evidence="1" id="KW-1133">Transmembrane helix</keyword>
<proteinExistence type="predicted"/>
<gene>
    <name evidence="2" type="ORF">MKW98_002558</name>
</gene>
<dbReference type="Proteomes" id="UP001202328">
    <property type="component" value="Unassembled WGS sequence"/>
</dbReference>
<accession>A0AAD4XB58</accession>
<reference evidence="2" key="1">
    <citation type="submission" date="2022-04" db="EMBL/GenBank/DDBJ databases">
        <title>A functionally conserved STORR gene fusion in Papaver species that diverged 16.8 million years ago.</title>
        <authorList>
            <person name="Catania T."/>
        </authorList>
    </citation>
    <scope>NUCLEOTIDE SEQUENCE</scope>
    <source>
        <strain evidence="2">S-188037</strain>
    </source>
</reference>
<comment type="caution">
    <text evidence="2">The sequence shown here is derived from an EMBL/GenBank/DDBJ whole genome shotgun (WGS) entry which is preliminary data.</text>
</comment>
<keyword evidence="1" id="KW-0812">Transmembrane</keyword>
<evidence type="ECO:0000313" key="2">
    <source>
        <dbReference type="EMBL" id="KAI3885166.1"/>
    </source>
</evidence>
<feature type="transmembrane region" description="Helical" evidence="1">
    <location>
        <begin position="13"/>
        <end position="39"/>
    </location>
</feature>
<dbReference type="AlphaFoldDB" id="A0AAD4XB58"/>
<dbReference type="EMBL" id="JAJJMB010012161">
    <property type="protein sequence ID" value="KAI3885166.1"/>
    <property type="molecule type" value="Genomic_DNA"/>
</dbReference>
<sequence>MESTVNAAKGLRVLVMMVLCNLALTEACIFSLHIGTALLKVGGRMVRDKGVGLAFYKDVSTYRRTATATSMFPSCQSSGAETMVPSGLDENVVPPGNDNQMENVEEKRQNVCNADSDHVTEKCEITVSPTDTSEMEVSDLRLERWMRRVPYYQNTCAFFIGVLQKVSPVSGARCRKSEVRSWSCKGNR</sequence>
<protein>
    <submittedName>
        <fullName evidence="2">Uncharacterized protein</fullName>
    </submittedName>
</protein>
<organism evidence="2 3">
    <name type="scientific">Papaver atlanticum</name>
    <dbReference type="NCBI Taxonomy" id="357466"/>
    <lineage>
        <taxon>Eukaryota</taxon>
        <taxon>Viridiplantae</taxon>
        <taxon>Streptophyta</taxon>
        <taxon>Embryophyta</taxon>
        <taxon>Tracheophyta</taxon>
        <taxon>Spermatophyta</taxon>
        <taxon>Magnoliopsida</taxon>
        <taxon>Ranunculales</taxon>
        <taxon>Papaveraceae</taxon>
        <taxon>Papaveroideae</taxon>
        <taxon>Papaver</taxon>
    </lineage>
</organism>
<evidence type="ECO:0000256" key="1">
    <source>
        <dbReference type="SAM" id="Phobius"/>
    </source>
</evidence>
<evidence type="ECO:0000313" key="3">
    <source>
        <dbReference type="Proteomes" id="UP001202328"/>
    </source>
</evidence>
<keyword evidence="1" id="KW-0472">Membrane</keyword>
<name>A0AAD4XB58_9MAGN</name>